<keyword evidence="4" id="KW-0687">Ribonucleoprotein</keyword>
<evidence type="ECO:0000256" key="1">
    <source>
        <dbReference type="ARBA" id="ARBA00004496"/>
    </source>
</evidence>
<comment type="caution">
    <text evidence="6">The sequence shown here is derived from an EMBL/GenBank/DDBJ whole genome shotgun (WGS) entry which is preliminary data.</text>
</comment>
<reference evidence="6" key="1">
    <citation type="journal article" date="2018" name="Nat. Genet.">
        <title>Extensive intraspecific gene order and gene structural variations between Mo17 and other maize genomes.</title>
        <authorList>
            <person name="Sun S."/>
            <person name="Zhou Y."/>
            <person name="Chen J."/>
            <person name="Shi J."/>
            <person name="Zhao H."/>
            <person name="Zhao H."/>
            <person name="Song W."/>
            <person name="Zhang M."/>
            <person name="Cui Y."/>
            <person name="Dong X."/>
            <person name="Liu H."/>
            <person name="Ma X."/>
            <person name="Jiao Y."/>
            <person name="Wang B."/>
            <person name="Wei X."/>
            <person name="Stein J.C."/>
            <person name="Glaubitz J.C."/>
            <person name="Lu F."/>
            <person name="Yu G."/>
            <person name="Liang C."/>
            <person name="Fengler K."/>
            <person name="Li B."/>
            <person name="Rafalski A."/>
            <person name="Schnable P.S."/>
            <person name="Ware D.H."/>
            <person name="Buckler E.S."/>
            <person name="Lai J."/>
        </authorList>
    </citation>
    <scope>NUCLEOTIDE SEQUENCE [LARGE SCALE GENOMIC DNA]</scope>
    <source>
        <tissue evidence="6">Seedling</tissue>
    </source>
</reference>
<evidence type="ECO:0000313" key="6">
    <source>
        <dbReference type="EMBL" id="PWZ15865.1"/>
    </source>
</evidence>
<dbReference type="ExpressionAtlas" id="A0A3L6E522">
    <property type="expression patterns" value="baseline and differential"/>
</dbReference>
<keyword evidence="5" id="KW-0853">WD repeat</keyword>
<dbReference type="InterPro" id="IPR002778">
    <property type="entry name" value="Signal_recog_particle_SRP19"/>
</dbReference>
<dbReference type="PANTHER" id="PTHR17453">
    <property type="entry name" value="SIGNAL RECOGNITION PARTICLE 19 KD PROTEIN"/>
    <property type="match status" value="1"/>
</dbReference>
<dbReference type="GO" id="GO:0008312">
    <property type="term" value="F:7S RNA binding"/>
    <property type="evidence" value="ECO:0007669"/>
    <property type="project" value="InterPro"/>
</dbReference>
<dbReference type="SUPFAM" id="SSF50960">
    <property type="entry name" value="TolB, C-terminal domain"/>
    <property type="match status" value="1"/>
</dbReference>
<dbReference type="SUPFAM" id="SSF69695">
    <property type="entry name" value="SRP19"/>
    <property type="match status" value="1"/>
</dbReference>
<dbReference type="InterPro" id="IPR036521">
    <property type="entry name" value="SRP19-like_sf"/>
</dbReference>
<dbReference type="GO" id="GO:0005786">
    <property type="term" value="C:signal recognition particle, endoplasmic reticulum targeting"/>
    <property type="evidence" value="ECO:0007669"/>
    <property type="project" value="UniProtKB-KW"/>
</dbReference>
<dbReference type="InterPro" id="IPR001680">
    <property type="entry name" value="WD40_rpt"/>
</dbReference>
<evidence type="ECO:0000256" key="4">
    <source>
        <dbReference type="ARBA" id="ARBA00023274"/>
    </source>
</evidence>
<evidence type="ECO:0000256" key="2">
    <source>
        <dbReference type="ARBA" id="ARBA00022490"/>
    </source>
</evidence>
<dbReference type="Gene3D" id="3.30.56.30">
    <property type="entry name" value="Signal recognition particle, SRP19-like subunit"/>
    <property type="match status" value="1"/>
</dbReference>
<evidence type="ECO:0000256" key="5">
    <source>
        <dbReference type="PROSITE-ProRule" id="PRU00221"/>
    </source>
</evidence>
<dbReference type="EMBL" id="NCVQ01000008">
    <property type="protein sequence ID" value="PWZ15865.1"/>
    <property type="molecule type" value="Genomic_DNA"/>
</dbReference>
<dbReference type="PANTHER" id="PTHR17453:SF0">
    <property type="entry name" value="SIGNAL RECOGNITION PARTICLE 19 KDA PROTEIN"/>
    <property type="match status" value="1"/>
</dbReference>
<keyword evidence="3" id="KW-0733">Signal recognition particle</keyword>
<organism evidence="6">
    <name type="scientific">Zea mays</name>
    <name type="common">Maize</name>
    <dbReference type="NCBI Taxonomy" id="4577"/>
    <lineage>
        <taxon>Eukaryota</taxon>
        <taxon>Viridiplantae</taxon>
        <taxon>Streptophyta</taxon>
        <taxon>Embryophyta</taxon>
        <taxon>Tracheophyta</taxon>
        <taxon>Spermatophyta</taxon>
        <taxon>Magnoliopsida</taxon>
        <taxon>Liliopsida</taxon>
        <taxon>Poales</taxon>
        <taxon>Poaceae</taxon>
        <taxon>PACMAD clade</taxon>
        <taxon>Panicoideae</taxon>
        <taxon>Andropogonodae</taxon>
        <taxon>Andropogoneae</taxon>
        <taxon>Tripsacinae</taxon>
        <taxon>Zea</taxon>
    </lineage>
</organism>
<protein>
    <submittedName>
        <fullName evidence="6">Signal recognition particle protein</fullName>
    </submittedName>
</protein>
<sequence>MEDELREKEDGDPHDMQDNDCLERNNCHSHSFFDNCCSHLKILHTIELDKSYPRDIFKAGRARVQLKKDDGSPMNPAIKTKMEESGFAITSINGRINRAVWGPLNRTIVTAREDATIRIWDSELDFGKKLPSFFFIQKGMAFSDDGKMKVDYELGYNVHLH</sequence>
<dbReference type="GO" id="GO:0006614">
    <property type="term" value="P:SRP-dependent cotranslational protein targeting to membrane"/>
    <property type="evidence" value="ECO:0007669"/>
    <property type="project" value="InterPro"/>
</dbReference>
<feature type="repeat" description="WD" evidence="5">
    <location>
        <begin position="89"/>
        <end position="121"/>
    </location>
</feature>
<name>A0A3L6E522_MAIZE</name>
<gene>
    <name evidence="6" type="primary">SRP19_1</name>
    <name evidence="6" type="ORF">Zm00014a_021065</name>
</gene>
<keyword evidence="2" id="KW-0963">Cytoplasm</keyword>
<proteinExistence type="predicted"/>
<dbReference type="Pfam" id="PF01922">
    <property type="entry name" value="SRP19"/>
    <property type="match status" value="1"/>
</dbReference>
<dbReference type="AlphaFoldDB" id="A0A3L6E522"/>
<evidence type="ECO:0000256" key="3">
    <source>
        <dbReference type="ARBA" id="ARBA00023135"/>
    </source>
</evidence>
<accession>A0A3L6E522</accession>
<dbReference type="Proteomes" id="UP000251960">
    <property type="component" value="Chromosome 7"/>
</dbReference>
<dbReference type="PROSITE" id="PS50082">
    <property type="entry name" value="WD_REPEATS_2"/>
    <property type="match status" value="1"/>
</dbReference>
<comment type="subcellular location">
    <subcellularLocation>
        <location evidence="1">Cytoplasm</location>
    </subcellularLocation>
</comment>